<reference evidence="1" key="1">
    <citation type="submission" date="2022-10" db="EMBL/GenBank/DDBJ databases">
        <title>Genome Sequence of Xylaria curta.</title>
        <authorList>
            <person name="Buettner E."/>
        </authorList>
    </citation>
    <scope>NUCLEOTIDE SEQUENCE</scope>
    <source>
        <strain evidence="1">Babe10</strain>
    </source>
</reference>
<keyword evidence="2" id="KW-1185">Reference proteome</keyword>
<proteinExistence type="predicted"/>
<accession>A0ACC1N5E4</accession>
<gene>
    <name evidence="1" type="ORF">NUW58_g8875</name>
</gene>
<dbReference type="EMBL" id="JAPDGR010002896">
    <property type="protein sequence ID" value="KAJ2973691.1"/>
    <property type="molecule type" value="Genomic_DNA"/>
</dbReference>
<protein>
    <submittedName>
        <fullName evidence="1">Uncharacterized protein</fullName>
    </submittedName>
</protein>
<comment type="caution">
    <text evidence="1">The sequence shown here is derived from an EMBL/GenBank/DDBJ whole genome shotgun (WGS) entry which is preliminary data.</text>
</comment>
<organism evidence="1 2">
    <name type="scientific">Xylaria curta</name>
    <dbReference type="NCBI Taxonomy" id="42375"/>
    <lineage>
        <taxon>Eukaryota</taxon>
        <taxon>Fungi</taxon>
        <taxon>Dikarya</taxon>
        <taxon>Ascomycota</taxon>
        <taxon>Pezizomycotina</taxon>
        <taxon>Sordariomycetes</taxon>
        <taxon>Xylariomycetidae</taxon>
        <taxon>Xylariales</taxon>
        <taxon>Xylariaceae</taxon>
        <taxon>Xylaria</taxon>
    </lineage>
</organism>
<evidence type="ECO:0000313" key="1">
    <source>
        <dbReference type="EMBL" id="KAJ2973691.1"/>
    </source>
</evidence>
<sequence>MAWHGTLARLLRNTRVHLSEKFELTYSLAFAEEASRPIGTLYAGNLLYVFDQHERILNATRDFILYNADPKAAVLMNYNVLTTPDLDFGLDQACVMFLVYDGEDPGDAFANFTAIPHLLNTLGKKTYIEVANLLLPKLAILSRADNVFRIGVHRADDDSYLTAFNRFYQWAQDNKFDYTYIHMDYNPVPRSLTDASKAQGGNAMEMPDGPWFWAEYTLTTPPLISARKYNQIQASFKAMVDNTPNAAGLPFFLNEAHADQDALKTFSSYTRLQQIKRKYDPDGFFTDKTGGPPVSGLCSFGLTEFCENRIMPRGIRTRSYTTVQAVERALQDGSVRPLPDDIAVLIFAKSLLQFGDNEWATCVWLTKQMQMPCRDGQCRTLTLSESLASLLFPSSQFDELKKQSPPNLDVLGRLRVGFFEAEPLVALKAIVLGNTGKFSLRPKVRELALRIMDAAIHTGPDLDSPEVINAAKSGAKRDSDLQADFDVAVVFVMTPGAVHNLRNCDEIAQISGAFKV</sequence>
<name>A0ACC1N5E4_9PEZI</name>
<dbReference type="Proteomes" id="UP001143856">
    <property type="component" value="Unassembled WGS sequence"/>
</dbReference>
<evidence type="ECO:0000313" key="2">
    <source>
        <dbReference type="Proteomes" id="UP001143856"/>
    </source>
</evidence>